<dbReference type="SUPFAM" id="SSF117892">
    <property type="entry name" value="Band 7/SPFH domain"/>
    <property type="match status" value="1"/>
</dbReference>
<evidence type="ECO:0000313" key="4">
    <source>
        <dbReference type="EMBL" id="EKO31968.1"/>
    </source>
</evidence>
<protein>
    <submittedName>
        <fullName evidence="4">SPFH domain/Band 7 family protein</fullName>
    </submittedName>
</protein>
<evidence type="ECO:0000256" key="2">
    <source>
        <dbReference type="ARBA" id="ARBA00008164"/>
    </source>
</evidence>
<gene>
    <name evidence="4" type="ORF">LEP1GSC179_0302</name>
</gene>
<comment type="subcellular location">
    <subcellularLocation>
        <location evidence="1">Membrane</location>
        <topology evidence="1">Single-pass membrane protein</topology>
    </subcellularLocation>
</comment>
<dbReference type="EMBL" id="AHON02000087">
    <property type="protein sequence ID" value="EKO31968.1"/>
    <property type="molecule type" value="Genomic_DNA"/>
</dbReference>
<proteinExistence type="inferred from homology"/>
<name>A0A0E2B9E8_9LEPT</name>
<dbReference type="CDD" id="cd08829">
    <property type="entry name" value="SPFH_paraslipin"/>
    <property type="match status" value="1"/>
</dbReference>
<dbReference type="PANTHER" id="PTHR43327">
    <property type="entry name" value="STOMATIN-LIKE PROTEIN 2, MITOCHONDRIAL"/>
    <property type="match status" value="1"/>
</dbReference>
<dbReference type="PRINTS" id="PR00721">
    <property type="entry name" value="STOMATIN"/>
</dbReference>
<feature type="domain" description="Band 7" evidence="3">
    <location>
        <begin position="20"/>
        <end position="178"/>
    </location>
</feature>
<dbReference type="SMART" id="SM00244">
    <property type="entry name" value="PHB"/>
    <property type="match status" value="1"/>
</dbReference>
<dbReference type="InterPro" id="IPR032435">
    <property type="entry name" value="STML2-like_C"/>
</dbReference>
<dbReference type="InterPro" id="IPR036013">
    <property type="entry name" value="Band_7/SPFH_dom_sf"/>
</dbReference>
<comment type="similarity">
    <text evidence="2">Belongs to the band 7/mec-2 family.</text>
</comment>
<comment type="caution">
    <text evidence="4">The sequence shown here is derived from an EMBL/GenBank/DDBJ whole genome shotgun (WGS) entry which is preliminary data.</text>
</comment>
<evidence type="ECO:0000313" key="5">
    <source>
        <dbReference type="Proteomes" id="UP000006329"/>
    </source>
</evidence>
<dbReference type="Pfam" id="PF16200">
    <property type="entry name" value="Band_7_C"/>
    <property type="match status" value="1"/>
</dbReference>
<dbReference type="Gene3D" id="3.30.479.30">
    <property type="entry name" value="Band 7 domain"/>
    <property type="match status" value="1"/>
</dbReference>
<dbReference type="Proteomes" id="UP000006329">
    <property type="component" value="Unassembled WGS sequence"/>
</dbReference>
<dbReference type="InterPro" id="IPR050710">
    <property type="entry name" value="Band7/mec-2_domain"/>
</dbReference>
<dbReference type="RefSeq" id="WP_004485332.1">
    <property type="nucleotide sequence ID" value="NZ_AHON02000087.1"/>
</dbReference>
<dbReference type="FunFam" id="3.30.479.30:FF:000004">
    <property type="entry name" value="Putative membrane protease family, stomatin"/>
    <property type="match status" value="1"/>
</dbReference>
<dbReference type="PANTHER" id="PTHR43327:SF10">
    <property type="entry name" value="STOMATIN-LIKE PROTEIN 2, MITOCHONDRIAL"/>
    <property type="match status" value="1"/>
</dbReference>
<reference evidence="4" key="1">
    <citation type="submission" date="2012-10" db="EMBL/GenBank/DDBJ databases">
        <authorList>
            <person name="Harkins D.M."/>
            <person name="Durkin A.S."/>
            <person name="Brinkac L.M."/>
            <person name="Haft D.H."/>
            <person name="Selengut J.D."/>
            <person name="Sanka R."/>
            <person name="DePew J."/>
            <person name="Purushe J."/>
            <person name="Matthias M.A."/>
            <person name="Vinetz J.M."/>
            <person name="Sutton G.G."/>
            <person name="Nierman W.C."/>
            <person name="Fouts D.E."/>
        </authorList>
    </citation>
    <scope>NUCLEOTIDE SEQUENCE [LARGE SCALE GENOMIC DNA]</scope>
    <source>
        <strain evidence="4">MOR084</strain>
    </source>
</reference>
<dbReference type="Pfam" id="PF01145">
    <property type="entry name" value="Band_7"/>
    <property type="match status" value="1"/>
</dbReference>
<sequence length="315" mass="35230">MSVGFLFTLFFITLIYLIRKTFIIVPQQYCYIVERVGVFKGALEAGFHFLWPVIEVVKYRQNLKEIAIDIPPQMCITKDNVSISVDGILYLKMVDAYKASYAIENFMLATQQLAQTTLRSEIGKLILDQTFAERDDINSHVVRSLDEATDPWGIKVTRYEIKNISPPKEILHEMEEQVKAERVKRAEITISEGEKLSRINRSVGEKEEAINVSEGEKQKRINEAEGKASEIELIAAAKAKGIRMIAESISKEGGGEAVNLQITEDYLTGLGEILSASKTTILPAELANIAGVFEGFSKITGKLPEIKTPKEKEGQ</sequence>
<evidence type="ECO:0000256" key="1">
    <source>
        <dbReference type="ARBA" id="ARBA00004167"/>
    </source>
</evidence>
<dbReference type="InterPro" id="IPR001107">
    <property type="entry name" value="Band_7"/>
</dbReference>
<accession>A0A0E2B9E8</accession>
<dbReference type="GO" id="GO:0005886">
    <property type="term" value="C:plasma membrane"/>
    <property type="evidence" value="ECO:0007669"/>
    <property type="project" value="UniProtKB-ARBA"/>
</dbReference>
<evidence type="ECO:0000259" key="3">
    <source>
        <dbReference type="SMART" id="SM00244"/>
    </source>
</evidence>
<dbReference type="AlphaFoldDB" id="A0A0E2B9E8"/>
<organism evidence="4 5">
    <name type="scientific">Leptospira santarosai str. MOR084</name>
    <dbReference type="NCBI Taxonomy" id="1049984"/>
    <lineage>
        <taxon>Bacteria</taxon>
        <taxon>Pseudomonadati</taxon>
        <taxon>Spirochaetota</taxon>
        <taxon>Spirochaetia</taxon>
        <taxon>Leptospirales</taxon>
        <taxon>Leptospiraceae</taxon>
        <taxon>Leptospira</taxon>
    </lineage>
</organism>
<dbReference type="GO" id="GO:0098552">
    <property type="term" value="C:side of membrane"/>
    <property type="evidence" value="ECO:0007669"/>
    <property type="project" value="UniProtKB-ARBA"/>
</dbReference>
<keyword evidence="5" id="KW-1185">Reference proteome</keyword>
<dbReference type="InterPro" id="IPR001972">
    <property type="entry name" value="Stomatin_HflK_fam"/>
</dbReference>